<keyword evidence="4 7" id="KW-1133">Transmembrane helix</keyword>
<keyword evidence="5 7" id="KW-0472">Membrane</keyword>
<sequence>MSPTEHAEPHHEADHAHDHEHGGTGKYWAVFLALCVLTGCSFLTYFEMWHNAIPVSVSRAFMMAVSCSKALLVMAFFMHLIWEANWKWVLTVPAAMMSLFLVCMLIPDIGYRTYHYSSERWNHTPQPIEPETHSAEGASAVPQPGH</sequence>
<dbReference type="AlphaFoldDB" id="A3ZTG5"/>
<name>A3ZTG5_9BACT</name>
<evidence type="ECO:0000256" key="3">
    <source>
        <dbReference type="ARBA" id="ARBA00022692"/>
    </source>
</evidence>
<keyword evidence="2" id="KW-1003">Cell membrane</keyword>
<evidence type="ECO:0000313" key="8">
    <source>
        <dbReference type="EMBL" id="EAQ80226.1"/>
    </source>
</evidence>
<dbReference type="GO" id="GO:0005886">
    <property type="term" value="C:plasma membrane"/>
    <property type="evidence" value="ECO:0007669"/>
    <property type="project" value="UniProtKB-SubCell"/>
</dbReference>
<dbReference type="eggNOG" id="ENOG5033D99">
    <property type="taxonomic scope" value="Bacteria"/>
</dbReference>
<evidence type="ECO:0000313" key="9">
    <source>
        <dbReference type="Proteomes" id="UP000004358"/>
    </source>
</evidence>
<protein>
    <submittedName>
        <fullName evidence="8">Uncharacterized protein</fullName>
    </submittedName>
</protein>
<dbReference type="InterPro" id="IPR005171">
    <property type="entry name" value="Cyt_c_oxidase_su4_prok"/>
</dbReference>
<feature type="transmembrane region" description="Helical" evidence="7">
    <location>
        <begin position="60"/>
        <end position="82"/>
    </location>
</feature>
<feature type="transmembrane region" description="Helical" evidence="7">
    <location>
        <begin position="88"/>
        <end position="111"/>
    </location>
</feature>
<evidence type="ECO:0000256" key="6">
    <source>
        <dbReference type="SAM" id="MobiDB-lite"/>
    </source>
</evidence>
<organism evidence="8 9">
    <name type="scientific">Blastopirellula marina DSM 3645</name>
    <dbReference type="NCBI Taxonomy" id="314230"/>
    <lineage>
        <taxon>Bacteria</taxon>
        <taxon>Pseudomonadati</taxon>
        <taxon>Planctomycetota</taxon>
        <taxon>Planctomycetia</taxon>
        <taxon>Pirellulales</taxon>
        <taxon>Pirellulaceae</taxon>
        <taxon>Blastopirellula</taxon>
    </lineage>
</organism>
<evidence type="ECO:0000256" key="7">
    <source>
        <dbReference type="SAM" id="Phobius"/>
    </source>
</evidence>
<comment type="subcellular location">
    <subcellularLocation>
        <location evidence="1">Cell membrane</location>
        <topology evidence="1">Multi-pass membrane protein</topology>
    </subcellularLocation>
</comment>
<proteinExistence type="predicted"/>
<feature type="transmembrane region" description="Helical" evidence="7">
    <location>
        <begin position="27"/>
        <end position="48"/>
    </location>
</feature>
<evidence type="ECO:0000256" key="4">
    <source>
        <dbReference type="ARBA" id="ARBA00022989"/>
    </source>
</evidence>
<feature type="region of interest" description="Disordered" evidence="6">
    <location>
        <begin position="1"/>
        <end position="20"/>
    </location>
</feature>
<accession>A3ZTG5</accession>
<evidence type="ECO:0000256" key="1">
    <source>
        <dbReference type="ARBA" id="ARBA00004651"/>
    </source>
</evidence>
<feature type="region of interest" description="Disordered" evidence="6">
    <location>
        <begin position="127"/>
        <end position="146"/>
    </location>
</feature>
<dbReference type="Proteomes" id="UP000004358">
    <property type="component" value="Unassembled WGS sequence"/>
</dbReference>
<evidence type="ECO:0000256" key="2">
    <source>
        <dbReference type="ARBA" id="ARBA00022475"/>
    </source>
</evidence>
<dbReference type="HOGENOM" id="CLU_1773793_0_0_0"/>
<comment type="caution">
    <text evidence="8">The sequence shown here is derived from an EMBL/GenBank/DDBJ whole genome shotgun (WGS) entry which is preliminary data.</text>
</comment>
<dbReference type="OrthoDB" id="288216at2"/>
<keyword evidence="3 7" id="KW-0812">Transmembrane</keyword>
<dbReference type="RefSeq" id="WP_002651809.1">
    <property type="nucleotide sequence ID" value="NZ_CH672376.1"/>
</dbReference>
<dbReference type="STRING" id="314230.DSM3645_19558"/>
<dbReference type="Pfam" id="PF03626">
    <property type="entry name" value="COX4_pro"/>
    <property type="match status" value="1"/>
</dbReference>
<evidence type="ECO:0000256" key="5">
    <source>
        <dbReference type="ARBA" id="ARBA00023136"/>
    </source>
</evidence>
<reference evidence="8 9" key="1">
    <citation type="submission" date="2006-02" db="EMBL/GenBank/DDBJ databases">
        <authorList>
            <person name="Amann R."/>
            <person name="Ferriera S."/>
            <person name="Johnson J."/>
            <person name="Kravitz S."/>
            <person name="Halpern A."/>
            <person name="Remington K."/>
            <person name="Beeson K."/>
            <person name="Tran B."/>
            <person name="Rogers Y.-H."/>
            <person name="Friedman R."/>
            <person name="Venter J.C."/>
        </authorList>
    </citation>
    <scope>NUCLEOTIDE SEQUENCE [LARGE SCALE GENOMIC DNA]</scope>
    <source>
        <strain evidence="8 9">DSM 3645</strain>
    </source>
</reference>
<gene>
    <name evidence="8" type="ORF">DSM3645_19558</name>
</gene>
<dbReference type="EMBL" id="AANZ01000010">
    <property type="protein sequence ID" value="EAQ80226.1"/>
    <property type="molecule type" value="Genomic_DNA"/>
</dbReference>